<accession>Q2SK38</accession>
<organism evidence="1 2">
    <name type="scientific">Hahella chejuensis (strain KCTC 2396)</name>
    <dbReference type="NCBI Taxonomy" id="349521"/>
    <lineage>
        <taxon>Bacteria</taxon>
        <taxon>Pseudomonadati</taxon>
        <taxon>Pseudomonadota</taxon>
        <taxon>Gammaproteobacteria</taxon>
        <taxon>Oceanospirillales</taxon>
        <taxon>Hahellaceae</taxon>
        <taxon>Hahella</taxon>
    </lineage>
</organism>
<dbReference type="Proteomes" id="UP000000238">
    <property type="component" value="Chromosome"/>
</dbReference>
<dbReference type="AlphaFoldDB" id="Q2SK38"/>
<dbReference type="EMBL" id="CP000155">
    <property type="protein sequence ID" value="ABC28986.1"/>
    <property type="molecule type" value="Genomic_DNA"/>
</dbReference>
<gene>
    <name evidence="1" type="ordered locus">HCH_02156</name>
</gene>
<dbReference type="KEGG" id="hch:HCH_02156"/>
<evidence type="ECO:0000313" key="2">
    <source>
        <dbReference type="Proteomes" id="UP000000238"/>
    </source>
</evidence>
<sequence length="32" mass="3642">MFESGGEIVCLEGREVLRADFGYFFHLYALTA</sequence>
<protein>
    <submittedName>
        <fullName evidence="1">Uncharacterized protein</fullName>
    </submittedName>
</protein>
<proteinExistence type="predicted"/>
<keyword evidence="2" id="KW-1185">Reference proteome</keyword>
<evidence type="ECO:0000313" key="1">
    <source>
        <dbReference type="EMBL" id="ABC28986.1"/>
    </source>
</evidence>
<name>Q2SK38_HAHCH</name>
<dbReference type="HOGENOM" id="CLU_3389700_0_0_6"/>
<reference evidence="1 2" key="1">
    <citation type="journal article" date="2005" name="Nucleic Acids Res.">
        <title>Genomic blueprint of Hahella chejuensis, a marine microbe producing an algicidal agent.</title>
        <authorList>
            <person name="Jeong H."/>
            <person name="Yim J.H."/>
            <person name="Lee C."/>
            <person name="Choi S.-H."/>
            <person name="Park Y.K."/>
            <person name="Yoon S.H."/>
            <person name="Hur C.-G."/>
            <person name="Kang H.-Y."/>
            <person name="Kim D."/>
            <person name="Lee H.H."/>
            <person name="Park K.H."/>
            <person name="Park S.-H."/>
            <person name="Park H.-S."/>
            <person name="Lee H.K."/>
            <person name="Oh T.K."/>
            <person name="Kim J.F."/>
        </authorList>
    </citation>
    <scope>NUCLEOTIDE SEQUENCE [LARGE SCALE GENOMIC DNA]</scope>
    <source>
        <strain evidence="1 2">KCTC 2396</strain>
    </source>
</reference>